<reference evidence="1" key="1">
    <citation type="submission" date="2019-08" db="EMBL/GenBank/DDBJ databases">
        <authorList>
            <person name="Kucharzyk K."/>
            <person name="Murdoch R.W."/>
            <person name="Higgins S."/>
            <person name="Loffler F."/>
        </authorList>
    </citation>
    <scope>NUCLEOTIDE SEQUENCE</scope>
</reference>
<proteinExistence type="predicted"/>
<comment type="caution">
    <text evidence="1">The sequence shown here is derived from an EMBL/GenBank/DDBJ whole genome shotgun (WGS) entry which is preliminary data.</text>
</comment>
<dbReference type="EMBL" id="VSSQ01019872">
    <property type="protein sequence ID" value="MPM64303.1"/>
    <property type="molecule type" value="Genomic_DNA"/>
</dbReference>
<sequence length="66" mass="7036">MKHLRDAGTMNIDVKQSDTPVCVGKAEGQVGGDGAFAYAALAGHNYKFVPDCTQPEFFQAIFRSGA</sequence>
<protein>
    <submittedName>
        <fullName evidence="1">Uncharacterized protein</fullName>
    </submittedName>
</protein>
<gene>
    <name evidence="1" type="ORF">SDC9_111189</name>
</gene>
<organism evidence="1">
    <name type="scientific">bioreactor metagenome</name>
    <dbReference type="NCBI Taxonomy" id="1076179"/>
    <lineage>
        <taxon>unclassified sequences</taxon>
        <taxon>metagenomes</taxon>
        <taxon>ecological metagenomes</taxon>
    </lineage>
</organism>
<accession>A0A645BM04</accession>
<name>A0A645BM04_9ZZZZ</name>
<dbReference type="AlphaFoldDB" id="A0A645BM04"/>
<evidence type="ECO:0000313" key="1">
    <source>
        <dbReference type="EMBL" id="MPM64303.1"/>
    </source>
</evidence>